<dbReference type="PANTHER" id="PTHR39430">
    <property type="entry name" value="MEMBRANE-ASSOCIATED PROTEASE-RELATED"/>
    <property type="match status" value="1"/>
</dbReference>
<feature type="transmembrane region" description="Helical" evidence="1">
    <location>
        <begin position="193"/>
        <end position="213"/>
    </location>
</feature>
<feature type="transmembrane region" description="Helical" evidence="1">
    <location>
        <begin position="12"/>
        <end position="33"/>
    </location>
</feature>
<gene>
    <name evidence="3" type="ORF">IP98_00997</name>
</gene>
<dbReference type="EMBL" id="VLKQ01000003">
    <property type="protein sequence ID" value="TWI13845.1"/>
    <property type="molecule type" value="Genomic_DNA"/>
</dbReference>
<dbReference type="AlphaFoldDB" id="A0A562M1M2"/>
<keyword evidence="1" id="KW-1133">Transmembrane helix</keyword>
<feature type="transmembrane region" description="Helical" evidence="1">
    <location>
        <begin position="170"/>
        <end position="187"/>
    </location>
</feature>
<keyword evidence="1" id="KW-0472">Membrane</keyword>
<feature type="transmembrane region" description="Helical" evidence="1">
    <location>
        <begin position="53"/>
        <end position="76"/>
    </location>
</feature>
<reference evidence="3 4" key="1">
    <citation type="journal article" date="2015" name="Stand. Genomic Sci.">
        <title>Genomic Encyclopedia of Bacterial and Archaeal Type Strains, Phase III: the genomes of soil and plant-associated and newly described type strains.</title>
        <authorList>
            <person name="Whitman W.B."/>
            <person name="Woyke T."/>
            <person name="Klenk H.P."/>
            <person name="Zhou Y."/>
            <person name="Lilburn T.G."/>
            <person name="Beck B.J."/>
            <person name="De Vos P."/>
            <person name="Vandamme P."/>
            <person name="Eisen J.A."/>
            <person name="Garrity G."/>
            <person name="Hugenholtz P."/>
            <person name="Kyrpides N.C."/>
        </authorList>
    </citation>
    <scope>NUCLEOTIDE SEQUENCE [LARGE SCALE GENOMIC DNA]</scope>
    <source>
        <strain evidence="3 4">CGMCC 1.7270</strain>
    </source>
</reference>
<proteinExistence type="predicted"/>
<keyword evidence="4" id="KW-1185">Reference proteome</keyword>
<dbReference type="GO" id="GO:0080120">
    <property type="term" value="P:CAAX-box protein maturation"/>
    <property type="evidence" value="ECO:0007669"/>
    <property type="project" value="UniProtKB-ARBA"/>
</dbReference>
<feature type="transmembrane region" description="Helical" evidence="1">
    <location>
        <begin position="258"/>
        <end position="276"/>
    </location>
</feature>
<dbReference type="Proteomes" id="UP000319848">
    <property type="component" value="Unassembled WGS sequence"/>
</dbReference>
<name>A0A562M1M2_9FLAO</name>
<evidence type="ECO:0000313" key="4">
    <source>
        <dbReference type="Proteomes" id="UP000319848"/>
    </source>
</evidence>
<protein>
    <recommendedName>
        <fullName evidence="2">CAAX prenyl protease 2/Lysostaphin resistance protein A-like domain-containing protein</fullName>
    </recommendedName>
</protein>
<feature type="domain" description="CAAX prenyl protease 2/Lysostaphin resistance protein A-like" evidence="2">
    <location>
        <begin position="135"/>
        <end position="231"/>
    </location>
</feature>
<feature type="transmembrane region" description="Helical" evidence="1">
    <location>
        <begin position="220"/>
        <end position="238"/>
    </location>
</feature>
<organism evidence="3 4">
    <name type="scientific">Flavobacterium cauense R2A-7</name>
    <dbReference type="NCBI Taxonomy" id="1341154"/>
    <lineage>
        <taxon>Bacteria</taxon>
        <taxon>Pseudomonadati</taxon>
        <taxon>Bacteroidota</taxon>
        <taxon>Flavobacteriia</taxon>
        <taxon>Flavobacteriales</taxon>
        <taxon>Flavobacteriaceae</taxon>
        <taxon>Flavobacterium</taxon>
    </lineage>
</organism>
<feature type="transmembrane region" description="Helical" evidence="1">
    <location>
        <begin position="97"/>
        <end position="118"/>
    </location>
</feature>
<dbReference type="RefSeq" id="WP_035118238.1">
    <property type="nucleotide sequence ID" value="NZ_AVBI01000019.1"/>
</dbReference>
<sequence length="304" mass="34399">MFIEQVKTKDFNFILYLPVLLGFFLLMASNFIMTQDMSTEVIMNQMIAEWGTNITFVIVIIPLSLMCLGLLFWVKFINRQSLRSFTTSRKKVDWSRVFFSFGLWALITSVLTAVAYFSAPENFVINFEPVPFFTFLVLAIILIPLQTSFEEYFFRGYLMQGLGVLTNSRLIPFLTSSILFGLMHIANPEVGKLGMVIMIYYIGTGFFLGILTLMDEGLELALGFHAANNLVGALLVTADWTAFQTNSVLKDISEPTAGFDVVVPVFIIFPILLFVFSKKYGWTNWKEKLFGKLTAGTEIETIGN</sequence>
<dbReference type="InterPro" id="IPR003675">
    <property type="entry name" value="Rce1/LyrA-like_dom"/>
</dbReference>
<dbReference type="OrthoDB" id="2806188at2"/>
<comment type="caution">
    <text evidence="3">The sequence shown here is derived from an EMBL/GenBank/DDBJ whole genome shotgun (WGS) entry which is preliminary data.</text>
</comment>
<evidence type="ECO:0000256" key="1">
    <source>
        <dbReference type="SAM" id="Phobius"/>
    </source>
</evidence>
<accession>A0A562M1M2</accession>
<keyword evidence="1" id="KW-0812">Transmembrane</keyword>
<feature type="transmembrane region" description="Helical" evidence="1">
    <location>
        <begin position="130"/>
        <end position="149"/>
    </location>
</feature>
<dbReference type="PANTHER" id="PTHR39430:SF1">
    <property type="entry name" value="PROTEASE"/>
    <property type="match status" value="1"/>
</dbReference>
<evidence type="ECO:0000313" key="3">
    <source>
        <dbReference type="EMBL" id="TWI13845.1"/>
    </source>
</evidence>
<evidence type="ECO:0000259" key="2">
    <source>
        <dbReference type="Pfam" id="PF02517"/>
    </source>
</evidence>
<dbReference type="GO" id="GO:0004175">
    <property type="term" value="F:endopeptidase activity"/>
    <property type="evidence" value="ECO:0007669"/>
    <property type="project" value="UniProtKB-ARBA"/>
</dbReference>
<dbReference type="Pfam" id="PF02517">
    <property type="entry name" value="Rce1-like"/>
    <property type="match status" value="1"/>
</dbReference>